<evidence type="ECO:0000313" key="1">
    <source>
        <dbReference type="EMBL" id="OWU75844.1"/>
    </source>
</evidence>
<dbReference type="Proteomes" id="UP000215377">
    <property type="component" value="Unassembled WGS sequence"/>
</dbReference>
<organism evidence="1 2">
    <name type="scientific">Marinibacterium profundimaris</name>
    <dbReference type="NCBI Taxonomy" id="1679460"/>
    <lineage>
        <taxon>Bacteria</taxon>
        <taxon>Pseudomonadati</taxon>
        <taxon>Pseudomonadota</taxon>
        <taxon>Alphaproteobacteria</taxon>
        <taxon>Rhodobacterales</taxon>
        <taxon>Paracoccaceae</taxon>
        <taxon>Marinibacterium</taxon>
    </lineage>
</organism>
<comment type="caution">
    <text evidence="1">The sequence shown here is derived from an EMBL/GenBank/DDBJ whole genome shotgun (WGS) entry which is preliminary data.</text>
</comment>
<protein>
    <submittedName>
        <fullName evidence="1">Uncharacterized protein</fullName>
    </submittedName>
</protein>
<proteinExistence type="predicted"/>
<sequence>MPISHLLEDFKTTDPAETATILMSNLELEEQRLAAFEKGYSAGWEDAVAADAQGRTQLSAALSQNLEDAVFSYHEALTQMQQSLIPVFDAIAEQLLPGMIRSGLAPHIVTAMQDIATQAMGRPLVLAVPPGTEQAIAPLLPETGNLDVIIDEDPALAEGQARLHLEDGGVEIDLSALADEIRDALAAHVFETRKETSSDRTA</sequence>
<dbReference type="EMBL" id="AQQR01000002">
    <property type="protein sequence ID" value="OWU75844.1"/>
    <property type="molecule type" value="Genomic_DNA"/>
</dbReference>
<dbReference type="OrthoDB" id="7870971at2"/>
<dbReference type="AlphaFoldDB" id="A0A225NMU3"/>
<accession>A0A225NMU3</accession>
<dbReference type="RefSeq" id="WP_088649026.1">
    <property type="nucleotide sequence ID" value="NZ_AQQR01000002.1"/>
</dbReference>
<evidence type="ECO:0000313" key="2">
    <source>
        <dbReference type="Proteomes" id="UP000215377"/>
    </source>
</evidence>
<gene>
    <name evidence="1" type="ORF">ATO3_06565</name>
</gene>
<keyword evidence="2" id="KW-1185">Reference proteome</keyword>
<name>A0A225NMU3_9RHOB</name>
<reference evidence="1 2" key="1">
    <citation type="submission" date="2013-04" db="EMBL/GenBank/DDBJ databases">
        <title>Oceanicola sp. 22II1-22F33 Genome Sequencing.</title>
        <authorList>
            <person name="Lai Q."/>
            <person name="Li G."/>
            <person name="Shao Z."/>
        </authorList>
    </citation>
    <scope>NUCLEOTIDE SEQUENCE [LARGE SCALE GENOMIC DNA]</scope>
    <source>
        <strain evidence="1 2">22II1-22F33</strain>
    </source>
</reference>